<proteinExistence type="predicted"/>
<dbReference type="EMBL" id="JAMZIH010000615">
    <property type="protein sequence ID" value="KAJ1679084.1"/>
    <property type="molecule type" value="Genomic_DNA"/>
</dbReference>
<sequence>MADLEKGQGRLPSQSDLSGSYAPEEKQTTQHNASPHIGHSRASSLRRGSRRPSSDIGLDLDLIRRRQELEEMDTDIRMNWQAIRAIITAGVGFFTDAYDMFVINIVSLILGYVYYHDAPGDDKNRVPVKWDTLIKAATQIGALIGQLGFGYLGDRFGRTGVFAMGLILVIFCTIASAFSNSMVKGFNVFIVLFIWRLLLGCGVGGDYPLAATITSEYASVKRRGQLMAMVFSSQCLGNIAAPIVALVLMAIFKHGIENDVENLDYVWRMALGLAAVPGVCTLYFRLTMPESKRYEMEKAKTRAIQEGERELLLKKQTNGINDRNHVSSSSSSAYPEKPGDLGNNSSDRQQSIHGVTEVSRDPSTIATEVPSDNSHNTIGASGLSVGQDTTTPPTRGAQVVMINQPKTFRQYFSQWRNLKILLGTSISWFALDVAFYGINLNSSIVINAIGFSGSLINDPPYHVLTRNALGSLIINLLGSLPGYLLSILLVEKLGRKRIQLIGFAMLTI</sequence>
<feature type="non-terminal residue" evidence="1">
    <location>
        <position position="508"/>
    </location>
</feature>
<evidence type="ECO:0000313" key="2">
    <source>
        <dbReference type="Proteomes" id="UP001145114"/>
    </source>
</evidence>
<protein>
    <submittedName>
        <fullName evidence="1">Uncharacterized protein</fullName>
    </submittedName>
</protein>
<evidence type="ECO:0000313" key="1">
    <source>
        <dbReference type="EMBL" id="KAJ1679084.1"/>
    </source>
</evidence>
<reference evidence="1" key="1">
    <citation type="submission" date="2022-06" db="EMBL/GenBank/DDBJ databases">
        <title>Phylogenomic reconstructions and comparative analyses of Kickxellomycotina fungi.</title>
        <authorList>
            <person name="Reynolds N.K."/>
            <person name="Stajich J.E."/>
            <person name="Barry K."/>
            <person name="Grigoriev I.V."/>
            <person name="Crous P."/>
            <person name="Smith M.E."/>
        </authorList>
    </citation>
    <scope>NUCLEOTIDE SEQUENCE</scope>
    <source>
        <strain evidence="1">RSA 2271</strain>
    </source>
</reference>
<dbReference type="Proteomes" id="UP001145114">
    <property type="component" value="Unassembled WGS sequence"/>
</dbReference>
<comment type="caution">
    <text evidence="1">The sequence shown here is derived from an EMBL/GenBank/DDBJ whole genome shotgun (WGS) entry which is preliminary data.</text>
</comment>
<keyword evidence="2" id="KW-1185">Reference proteome</keyword>
<organism evidence="1 2">
    <name type="scientific">Spiromyces aspiralis</name>
    <dbReference type="NCBI Taxonomy" id="68401"/>
    <lineage>
        <taxon>Eukaryota</taxon>
        <taxon>Fungi</taxon>
        <taxon>Fungi incertae sedis</taxon>
        <taxon>Zoopagomycota</taxon>
        <taxon>Kickxellomycotina</taxon>
        <taxon>Kickxellomycetes</taxon>
        <taxon>Kickxellales</taxon>
        <taxon>Kickxellaceae</taxon>
        <taxon>Spiromyces</taxon>
    </lineage>
</organism>
<gene>
    <name evidence="1" type="ORF">EV182_002761</name>
</gene>
<name>A0ACC1HXH3_9FUNG</name>
<accession>A0ACC1HXH3</accession>